<sequence length="157" mass="17769">MPRIQFTLPERFLFSTDIPIYISHVNQGGHLDNAQLLTLVSEARVRFFRWLGYEGELNVDGQSIVVGDMLAQYKSEAFYGETMRVDMVPDDFNKYGFDLVFRLADKATGREVARGKTGVVFLREQADGHKKVAPPPEGFVSRLRDRGEALGWSPKTV</sequence>
<dbReference type="KEGG" id="aon:DEH84_16925"/>
<proteinExistence type="predicted"/>
<reference evidence="1 2" key="1">
    <citation type="submission" date="2018-05" db="EMBL/GenBank/DDBJ databases">
        <title>complete genome sequence of Aquabacterium olei NBRC 110486.</title>
        <authorList>
            <person name="Tang B."/>
            <person name="Chang J."/>
            <person name="Zhang L."/>
            <person name="Yang H."/>
        </authorList>
    </citation>
    <scope>NUCLEOTIDE SEQUENCE [LARGE SCALE GENOMIC DNA]</scope>
    <source>
        <strain evidence="1 2">NBRC 110486</strain>
    </source>
</reference>
<dbReference type="SUPFAM" id="SSF54637">
    <property type="entry name" value="Thioesterase/thiol ester dehydrase-isomerase"/>
    <property type="match status" value="1"/>
</dbReference>
<dbReference type="Proteomes" id="UP000244892">
    <property type="component" value="Chromosome"/>
</dbReference>
<evidence type="ECO:0000313" key="1">
    <source>
        <dbReference type="EMBL" id="AWI54917.1"/>
    </source>
</evidence>
<dbReference type="Gene3D" id="3.10.129.10">
    <property type="entry name" value="Hotdog Thioesterase"/>
    <property type="match status" value="1"/>
</dbReference>
<dbReference type="RefSeq" id="WP_109038036.1">
    <property type="nucleotide sequence ID" value="NZ_CP029210.1"/>
</dbReference>
<dbReference type="AlphaFoldDB" id="A0A2U8FVL6"/>
<name>A0A2U8FVL6_9BURK</name>
<dbReference type="OrthoDB" id="333038at2"/>
<accession>A0A2U8FVL6</accession>
<evidence type="ECO:0000313" key="2">
    <source>
        <dbReference type="Proteomes" id="UP000244892"/>
    </source>
</evidence>
<keyword evidence="2" id="KW-1185">Reference proteome</keyword>
<dbReference type="InterPro" id="IPR029069">
    <property type="entry name" value="HotDog_dom_sf"/>
</dbReference>
<protein>
    <submittedName>
        <fullName evidence="1">Thioesterase</fullName>
    </submittedName>
</protein>
<dbReference type="EMBL" id="CP029210">
    <property type="protein sequence ID" value="AWI54917.1"/>
    <property type="molecule type" value="Genomic_DNA"/>
</dbReference>
<dbReference type="Pfam" id="PF13279">
    <property type="entry name" value="4HBT_2"/>
    <property type="match status" value="1"/>
</dbReference>
<organism evidence="1 2">
    <name type="scientific">Aquabacterium olei</name>
    <dbReference type="NCBI Taxonomy" id="1296669"/>
    <lineage>
        <taxon>Bacteria</taxon>
        <taxon>Pseudomonadati</taxon>
        <taxon>Pseudomonadota</taxon>
        <taxon>Betaproteobacteria</taxon>
        <taxon>Burkholderiales</taxon>
        <taxon>Aquabacterium</taxon>
    </lineage>
</organism>
<gene>
    <name evidence="1" type="ORF">DEH84_16925</name>
</gene>
<dbReference type="CDD" id="cd00586">
    <property type="entry name" value="4HBT"/>
    <property type="match status" value="1"/>
</dbReference>